<dbReference type="InterPro" id="IPR051044">
    <property type="entry name" value="MAG_DAG_Lipase"/>
</dbReference>
<proteinExistence type="predicted"/>
<dbReference type="Gene3D" id="3.40.50.1820">
    <property type="entry name" value="alpha/beta hydrolase"/>
    <property type="match status" value="1"/>
</dbReference>
<organism evidence="2 3">
    <name type="scientific">Rubrimonas cliftonensis</name>
    <dbReference type="NCBI Taxonomy" id="89524"/>
    <lineage>
        <taxon>Bacteria</taxon>
        <taxon>Pseudomonadati</taxon>
        <taxon>Pseudomonadota</taxon>
        <taxon>Alphaproteobacteria</taxon>
        <taxon>Rhodobacterales</taxon>
        <taxon>Paracoccaceae</taxon>
        <taxon>Rubrimonas</taxon>
    </lineage>
</organism>
<dbReference type="InterPro" id="IPR029058">
    <property type="entry name" value="AB_hydrolase_fold"/>
</dbReference>
<dbReference type="EMBL" id="FNQM01000020">
    <property type="protein sequence ID" value="SEA94218.1"/>
    <property type="molecule type" value="Genomic_DNA"/>
</dbReference>
<protein>
    <submittedName>
        <fullName evidence="2">Lysophospholipase</fullName>
    </submittedName>
</protein>
<evidence type="ECO:0000313" key="2">
    <source>
        <dbReference type="EMBL" id="SEA94218.1"/>
    </source>
</evidence>
<dbReference type="SUPFAM" id="SSF53474">
    <property type="entry name" value="alpha/beta-Hydrolases"/>
    <property type="match status" value="1"/>
</dbReference>
<keyword evidence="3" id="KW-1185">Reference proteome</keyword>
<evidence type="ECO:0000259" key="1">
    <source>
        <dbReference type="Pfam" id="PF12146"/>
    </source>
</evidence>
<sequence>MTLSPEIPTRAAPLGPGSRAVELTAADGTRLRAAMLEGGGRGCALLLQGRTEFAEKYAQVAQALKSRGFSVATIDWRGQGGSQRPLADPRKGHVGGFTEYQADLDALLAATADAGAGPPRLALAHSMGGAIALRAFVEGRLAPAAAVFSAPMWGLALSRPARAVAKAVVFVAARLRCAERYGPGGGPASYAETDPDPNVLTADPAQAEALAALTRANPDLALGGPTYGWLRAAFREMRALERVACPVPSLVLVGGGEAVTSPKAMAARAARDGMRLETIPGGRHELFLETPERQAAAWAAVDGFLAGQRL</sequence>
<dbReference type="InterPro" id="IPR022742">
    <property type="entry name" value="Hydrolase_4"/>
</dbReference>
<accession>A0A1H4FBV5</accession>
<dbReference type="Proteomes" id="UP000198703">
    <property type="component" value="Unassembled WGS sequence"/>
</dbReference>
<dbReference type="Pfam" id="PF12146">
    <property type="entry name" value="Hydrolase_4"/>
    <property type="match status" value="1"/>
</dbReference>
<name>A0A1H4FBV5_9RHOB</name>
<dbReference type="RefSeq" id="WP_093255818.1">
    <property type="nucleotide sequence ID" value="NZ_FNQM01000020.1"/>
</dbReference>
<dbReference type="STRING" id="89524.SAMN05444370_12020"/>
<dbReference type="AlphaFoldDB" id="A0A1H4FBV5"/>
<dbReference type="OrthoDB" id="9788260at2"/>
<evidence type="ECO:0000313" key="3">
    <source>
        <dbReference type="Proteomes" id="UP000198703"/>
    </source>
</evidence>
<gene>
    <name evidence="2" type="ORF">SAMN05444370_12020</name>
</gene>
<feature type="domain" description="Serine aminopeptidase S33" evidence="1">
    <location>
        <begin position="42"/>
        <end position="290"/>
    </location>
</feature>
<reference evidence="2 3" key="1">
    <citation type="submission" date="2016-10" db="EMBL/GenBank/DDBJ databases">
        <authorList>
            <person name="de Groot N.N."/>
        </authorList>
    </citation>
    <scope>NUCLEOTIDE SEQUENCE [LARGE SCALE GENOMIC DNA]</scope>
    <source>
        <strain evidence="2 3">DSM 15345</strain>
    </source>
</reference>
<dbReference type="PANTHER" id="PTHR11614">
    <property type="entry name" value="PHOSPHOLIPASE-RELATED"/>
    <property type="match status" value="1"/>
</dbReference>